<dbReference type="Pfam" id="PF06199">
    <property type="entry name" value="Phage_tail_2"/>
    <property type="match status" value="1"/>
</dbReference>
<reference evidence="1" key="1">
    <citation type="submission" date="2020-05" db="EMBL/GenBank/DDBJ databases">
        <authorList>
            <person name="Chiriac C."/>
            <person name="Salcher M."/>
            <person name="Ghai R."/>
            <person name="Kavagutti S V."/>
        </authorList>
    </citation>
    <scope>NUCLEOTIDE SEQUENCE</scope>
</reference>
<gene>
    <name evidence="1" type="ORF">UFOVP203_38</name>
</gene>
<evidence type="ECO:0000313" key="1">
    <source>
        <dbReference type="EMBL" id="CAB5217985.1"/>
    </source>
</evidence>
<proteinExistence type="predicted"/>
<accession>A0A6J7WMX8</accession>
<organism evidence="1">
    <name type="scientific">uncultured Caudovirales phage</name>
    <dbReference type="NCBI Taxonomy" id="2100421"/>
    <lineage>
        <taxon>Viruses</taxon>
        <taxon>Duplodnaviria</taxon>
        <taxon>Heunggongvirae</taxon>
        <taxon>Uroviricota</taxon>
        <taxon>Caudoviricetes</taxon>
        <taxon>Peduoviridae</taxon>
        <taxon>Maltschvirus</taxon>
        <taxon>Maltschvirus maltsch</taxon>
    </lineage>
</organism>
<name>A0A6J7WMX8_9CAUD</name>
<dbReference type="EMBL" id="LR798255">
    <property type="protein sequence ID" value="CAB5217985.1"/>
    <property type="molecule type" value="Genomic_DNA"/>
</dbReference>
<dbReference type="InterPro" id="IPR011855">
    <property type="entry name" value="Phgtail_TP901_1"/>
</dbReference>
<sequence>MLQLTQYLCKELEDIQLAKTNEMATNGTNLILYYRGTGGTYVPFAASTNCSFDTSTSQIEVTSYASDWFKEFKSDVTGWTVTCDGLIAISGFDYKMMLDAQLNRSKITLRFQVGVSSSYTIYGRAYITSFNMNAPAEGVATYSITLTGDAKYSYYDPTACINYQVTVIEAPATIEWVACEGGGLKSMGFLSPTTITQCAQISGGLAQIYFTNGYGTITPLGYCDA</sequence>
<protein>
    <submittedName>
        <fullName evidence="1">Phage major tail protein TP901-1</fullName>
    </submittedName>
</protein>